<feature type="transmembrane region" description="Helical" evidence="8">
    <location>
        <begin position="88"/>
        <end position="107"/>
    </location>
</feature>
<evidence type="ECO:0000256" key="2">
    <source>
        <dbReference type="ARBA" id="ARBA00022448"/>
    </source>
</evidence>
<feature type="transmembrane region" description="Helical" evidence="8">
    <location>
        <begin position="485"/>
        <end position="505"/>
    </location>
</feature>
<protein>
    <submittedName>
        <fullName evidence="10">DHA2 family multidrug resistance protein-like MFS transporter</fullName>
    </submittedName>
</protein>
<feature type="transmembrane region" description="Helical" evidence="8">
    <location>
        <begin position="237"/>
        <end position="254"/>
    </location>
</feature>
<evidence type="ECO:0000256" key="7">
    <source>
        <dbReference type="SAM" id="MobiDB-lite"/>
    </source>
</evidence>
<keyword evidence="4 8" id="KW-0812">Transmembrane</keyword>
<feature type="transmembrane region" description="Helical" evidence="8">
    <location>
        <begin position="275"/>
        <end position="297"/>
    </location>
</feature>
<dbReference type="Pfam" id="PF07690">
    <property type="entry name" value="MFS_1"/>
    <property type="match status" value="1"/>
</dbReference>
<dbReference type="PROSITE" id="PS50850">
    <property type="entry name" value="MFS"/>
    <property type="match status" value="1"/>
</dbReference>
<dbReference type="GO" id="GO:0005886">
    <property type="term" value="C:plasma membrane"/>
    <property type="evidence" value="ECO:0007669"/>
    <property type="project" value="UniProtKB-SubCell"/>
</dbReference>
<reference evidence="10 11" key="1">
    <citation type="submission" date="2020-08" db="EMBL/GenBank/DDBJ databases">
        <title>Sequencing the genomes of 1000 actinobacteria strains.</title>
        <authorList>
            <person name="Klenk H.-P."/>
        </authorList>
    </citation>
    <scope>NUCLEOTIDE SEQUENCE [LARGE SCALE GENOMIC DNA]</scope>
    <source>
        <strain evidence="10 11">DSM 44551</strain>
    </source>
</reference>
<dbReference type="CDD" id="cd17321">
    <property type="entry name" value="MFS_MMR_MDR_like"/>
    <property type="match status" value="1"/>
</dbReference>
<evidence type="ECO:0000313" key="11">
    <source>
        <dbReference type="Proteomes" id="UP000572635"/>
    </source>
</evidence>
<feature type="transmembrane region" description="Helical" evidence="8">
    <location>
        <begin position="309"/>
        <end position="329"/>
    </location>
</feature>
<dbReference type="PANTHER" id="PTHR42718:SF47">
    <property type="entry name" value="METHYL VIOLOGEN RESISTANCE PROTEIN SMVA"/>
    <property type="match status" value="1"/>
</dbReference>
<dbReference type="Proteomes" id="UP000572635">
    <property type="component" value="Unassembled WGS sequence"/>
</dbReference>
<keyword evidence="2" id="KW-0813">Transport</keyword>
<comment type="subcellular location">
    <subcellularLocation>
        <location evidence="1">Cell membrane</location>
        <topology evidence="1">Multi-pass membrane protein</topology>
    </subcellularLocation>
</comment>
<dbReference type="GO" id="GO:0022857">
    <property type="term" value="F:transmembrane transporter activity"/>
    <property type="evidence" value="ECO:0007669"/>
    <property type="project" value="InterPro"/>
</dbReference>
<dbReference type="InterPro" id="IPR020846">
    <property type="entry name" value="MFS_dom"/>
</dbReference>
<dbReference type="InterPro" id="IPR011701">
    <property type="entry name" value="MFS"/>
</dbReference>
<keyword evidence="11" id="KW-1185">Reference proteome</keyword>
<dbReference type="RefSeq" id="WP_184395432.1">
    <property type="nucleotide sequence ID" value="NZ_BAAAJD010000060.1"/>
</dbReference>
<feature type="domain" description="Major facilitator superfamily (MFS) profile" evidence="9">
    <location>
        <begin position="22"/>
        <end position="509"/>
    </location>
</feature>
<dbReference type="EMBL" id="JACHDB010000001">
    <property type="protein sequence ID" value="MBB5434649.1"/>
    <property type="molecule type" value="Genomic_DNA"/>
</dbReference>
<evidence type="ECO:0000256" key="3">
    <source>
        <dbReference type="ARBA" id="ARBA00022475"/>
    </source>
</evidence>
<feature type="transmembrane region" description="Helical" evidence="8">
    <location>
        <begin position="208"/>
        <end position="225"/>
    </location>
</feature>
<name>A0A7W8VG52_9ACTN</name>
<feature type="transmembrane region" description="Helical" evidence="8">
    <location>
        <begin position="146"/>
        <end position="166"/>
    </location>
</feature>
<sequence length="532" mass="54252">MKTEQEAAPEGARRAGAREWGGLVLLALPALVIAMDFSVLHLAVPHLSADLDPTSTQMLWIVDVYGFLIAGLLVPMGTVGDRIGRRRLLLAGAAAFGAASVLAAMATGPEMLIAARALLGVTGATLLPSTMSLITTMFTDPGQRRLAIAVWSGGFMAGGVVGPLVGGVLLEYFWWGSVFLPALPVMIALIAFGPFLVPEYRSPSAGRVDAPSIALAMAAILPAVYGIKEIAKDGPGAVPLLALAAGAVLGWVFVRRQRRLTDPLLDLRLFAAREFSASLGAQTAGLFALGAVTFFTMQYLQMVIGLSPLAAGLWTVPGMLLGVAGNLLVPMLARRVAPGTVVTWAFAAAAGSMLLVAAAGTSGLALAVAGFTLLNLVLNPAMVLTYDLILTSAPPERAGAAAGAAETGNELGIALGVAITGSIGTAVYRRLLAGDALPDGVPPEAAASARDTLGGAVAAADGLPGATAEPLLAVAREAFVQGMQVATVLLAVLLAAVAATTGVLLRRRRPAATPAAEDREEPRAREEAACDA</sequence>
<feature type="transmembrane region" description="Helical" evidence="8">
    <location>
        <begin position="56"/>
        <end position="76"/>
    </location>
</feature>
<feature type="compositionally biased region" description="Basic and acidic residues" evidence="7">
    <location>
        <begin position="516"/>
        <end position="532"/>
    </location>
</feature>
<feature type="transmembrane region" description="Helical" evidence="8">
    <location>
        <begin position="341"/>
        <end position="374"/>
    </location>
</feature>
<evidence type="ECO:0000256" key="4">
    <source>
        <dbReference type="ARBA" id="ARBA00022692"/>
    </source>
</evidence>
<proteinExistence type="predicted"/>
<dbReference type="Gene3D" id="1.20.1720.10">
    <property type="entry name" value="Multidrug resistance protein D"/>
    <property type="match status" value="2"/>
</dbReference>
<evidence type="ECO:0000256" key="6">
    <source>
        <dbReference type="ARBA" id="ARBA00023136"/>
    </source>
</evidence>
<dbReference type="InterPro" id="IPR036259">
    <property type="entry name" value="MFS_trans_sf"/>
</dbReference>
<keyword evidence="6 8" id="KW-0472">Membrane</keyword>
<dbReference type="PANTHER" id="PTHR42718">
    <property type="entry name" value="MAJOR FACILITATOR SUPERFAMILY MULTIDRUG TRANSPORTER MFSC"/>
    <property type="match status" value="1"/>
</dbReference>
<feature type="transmembrane region" description="Helical" evidence="8">
    <location>
        <begin position="20"/>
        <end position="44"/>
    </location>
</feature>
<keyword evidence="3" id="KW-1003">Cell membrane</keyword>
<feature type="transmembrane region" description="Helical" evidence="8">
    <location>
        <begin position="113"/>
        <end position="134"/>
    </location>
</feature>
<keyword evidence="5 8" id="KW-1133">Transmembrane helix</keyword>
<accession>A0A7W8VG52</accession>
<dbReference type="AlphaFoldDB" id="A0A7W8VG52"/>
<evidence type="ECO:0000256" key="1">
    <source>
        <dbReference type="ARBA" id="ARBA00004651"/>
    </source>
</evidence>
<evidence type="ECO:0000256" key="8">
    <source>
        <dbReference type="SAM" id="Phobius"/>
    </source>
</evidence>
<evidence type="ECO:0000256" key="5">
    <source>
        <dbReference type="ARBA" id="ARBA00022989"/>
    </source>
</evidence>
<organism evidence="10 11">
    <name type="scientific">Nocardiopsis composta</name>
    <dbReference type="NCBI Taxonomy" id="157465"/>
    <lineage>
        <taxon>Bacteria</taxon>
        <taxon>Bacillati</taxon>
        <taxon>Actinomycetota</taxon>
        <taxon>Actinomycetes</taxon>
        <taxon>Streptosporangiales</taxon>
        <taxon>Nocardiopsidaceae</taxon>
        <taxon>Nocardiopsis</taxon>
    </lineage>
</organism>
<gene>
    <name evidence="10" type="ORF">HDA36_004733</name>
</gene>
<dbReference type="SUPFAM" id="SSF103473">
    <property type="entry name" value="MFS general substrate transporter"/>
    <property type="match status" value="1"/>
</dbReference>
<feature type="transmembrane region" description="Helical" evidence="8">
    <location>
        <begin position="172"/>
        <end position="196"/>
    </location>
</feature>
<comment type="caution">
    <text evidence="10">The sequence shown here is derived from an EMBL/GenBank/DDBJ whole genome shotgun (WGS) entry which is preliminary data.</text>
</comment>
<evidence type="ECO:0000313" key="10">
    <source>
        <dbReference type="EMBL" id="MBB5434649.1"/>
    </source>
</evidence>
<feature type="region of interest" description="Disordered" evidence="7">
    <location>
        <begin position="509"/>
        <end position="532"/>
    </location>
</feature>
<evidence type="ECO:0000259" key="9">
    <source>
        <dbReference type="PROSITE" id="PS50850"/>
    </source>
</evidence>